<dbReference type="Proteomes" id="UP000000644">
    <property type="component" value="Chromosome"/>
</dbReference>
<protein>
    <submittedName>
        <fullName evidence="1">Uncharacterized protein</fullName>
    </submittedName>
</protein>
<dbReference type="EMBL" id="CP000529">
    <property type="protein sequence ID" value="ABM38478.1"/>
    <property type="molecule type" value="Genomic_DNA"/>
</dbReference>
<proteinExistence type="predicted"/>
<dbReference type="AlphaFoldDB" id="A1VS50"/>
<reference evidence="2" key="1">
    <citation type="journal article" date="2009" name="Environ. Microbiol.">
        <title>The genome of Polaromonas naphthalenivorans strain CJ2, isolated from coal tar-contaminated sediment, reveals physiological and metabolic versatility and evolution through extensive horizontal gene transfer.</title>
        <authorList>
            <person name="Yagi J.M."/>
            <person name="Sims D."/>
            <person name="Brettin T."/>
            <person name="Bruce D."/>
            <person name="Madsen E.L."/>
        </authorList>
    </citation>
    <scope>NUCLEOTIDE SEQUENCE [LARGE SCALE GENOMIC DNA]</scope>
    <source>
        <strain evidence="2">CJ2</strain>
    </source>
</reference>
<keyword evidence="2" id="KW-1185">Reference proteome</keyword>
<evidence type="ECO:0000313" key="2">
    <source>
        <dbReference type="Proteomes" id="UP000000644"/>
    </source>
</evidence>
<organism evidence="1 2">
    <name type="scientific">Polaromonas naphthalenivorans (strain CJ2)</name>
    <dbReference type="NCBI Taxonomy" id="365044"/>
    <lineage>
        <taxon>Bacteria</taxon>
        <taxon>Pseudomonadati</taxon>
        <taxon>Pseudomonadota</taxon>
        <taxon>Betaproteobacteria</taxon>
        <taxon>Burkholderiales</taxon>
        <taxon>Comamonadaceae</taxon>
        <taxon>Polaromonas</taxon>
    </lineage>
</organism>
<accession>A1VS50</accession>
<dbReference type="HOGENOM" id="CLU_758072_0_0_4"/>
<sequence length="376" mass="44193">MPLDGILGCGRIAIIKFIFMSKKNFAVVYTVKNESRLLPSAIEYYLAAGCSRIYIFFDGTTDNTRDIVGDYDGVRLNESIRPNNLADLPSWITQIVPWWETDMDVRKRINTYFATKSAFSDGIEWVLCVDPDEIMVPNINTKININLIPDFLEKIPEDVDQILVRNLELIPTVAELNNPFKSSAIFLNRFPMTELFWRYSSALMRRLLGSPRLHAWYDYLFYRLRFFNALPRLMVHPVSKEKIPASYFLGYSNHKSFVRSSFYGDYNFVVHKWVKYKSSPKNMFCGFLLHYDLFDYKYMVSKFGQRSESMLLVVFYFRYMLASVARETSLDQAKEFFLKYIAITDRKRIDVLLRKKIVVEVKIISEFFDSIGKKKY</sequence>
<gene>
    <name evidence="1" type="ordered locus">Pnap_3180</name>
</gene>
<dbReference type="eggNOG" id="ENOG502ZA89">
    <property type="taxonomic scope" value="Bacteria"/>
</dbReference>
<dbReference type="STRING" id="365044.Pnap_3180"/>
<dbReference type="KEGG" id="pna:Pnap_3180"/>
<evidence type="ECO:0000313" key="1">
    <source>
        <dbReference type="EMBL" id="ABM38478.1"/>
    </source>
</evidence>
<name>A1VS50_POLNA</name>
<dbReference type="Pfam" id="PF13704">
    <property type="entry name" value="Glyco_tranf_2_4"/>
    <property type="match status" value="1"/>
</dbReference>